<protein>
    <submittedName>
        <fullName evidence="1">Uncharacterized protein</fullName>
    </submittedName>
</protein>
<name>A0ABW5Z903_9FLAO</name>
<sequence length="149" mass="17956">MKYVDLTDMIDYRPYLSYLEKIKEKLPQSAREYATKKDHWDFSSDYCPHDYWLESINFNDINDCENFSLKLQFTSGKYRLEFYYEKVINYSFEVKNFMDDFKMLGSQIVIDEITIDEHNENVIVHEIALIYGSFVIKCSNMKAEWTEII</sequence>
<reference evidence="2" key="1">
    <citation type="journal article" date="2019" name="Int. J. Syst. Evol. Microbiol.">
        <title>The Global Catalogue of Microorganisms (GCM) 10K type strain sequencing project: providing services to taxonomists for standard genome sequencing and annotation.</title>
        <authorList>
            <consortium name="The Broad Institute Genomics Platform"/>
            <consortium name="The Broad Institute Genome Sequencing Center for Infectious Disease"/>
            <person name="Wu L."/>
            <person name="Ma J."/>
        </authorList>
    </citation>
    <scope>NUCLEOTIDE SEQUENCE [LARGE SCALE GENOMIC DNA]</scope>
    <source>
        <strain evidence="2">KCTC 52644</strain>
    </source>
</reference>
<gene>
    <name evidence="1" type="ORF">ACFSX9_10620</name>
</gene>
<organism evidence="1 2">
    <name type="scientific">Flavobacterium ardleyense</name>
    <dbReference type="NCBI Taxonomy" id="2038737"/>
    <lineage>
        <taxon>Bacteria</taxon>
        <taxon>Pseudomonadati</taxon>
        <taxon>Bacteroidota</taxon>
        <taxon>Flavobacteriia</taxon>
        <taxon>Flavobacteriales</taxon>
        <taxon>Flavobacteriaceae</taxon>
        <taxon>Flavobacterium</taxon>
    </lineage>
</organism>
<evidence type="ECO:0000313" key="1">
    <source>
        <dbReference type="EMBL" id="MFD2909187.1"/>
    </source>
</evidence>
<proteinExistence type="predicted"/>
<evidence type="ECO:0000313" key="2">
    <source>
        <dbReference type="Proteomes" id="UP001597549"/>
    </source>
</evidence>
<dbReference type="Proteomes" id="UP001597549">
    <property type="component" value="Unassembled WGS sequence"/>
</dbReference>
<dbReference type="RefSeq" id="WP_379807459.1">
    <property type="nucleotide sequence ID" value="NZ_JBHUOL010000018.1"/>
</dbReference>
<keyword evidence="2" id="KW-1185">Reference proteome</keyword>
<accession>A0ABW5Z903</accession>
<comment type="caution">
    <text evidence="1">The sequence shown here is derived from an EMBL/GenBank/DDBJ whole genome shotgun (WGS) entry which is preliminary data.</text>
</comment>
<dbReference type="EMBL" id="JBHUOL010000018">
    <property type="protein sequence ID" value="MFD2909187.1"/>
    <property type="molecule type" value="Genomic_DNA"/>
</dbReference>